<comment type="caution">
    <text evidence="8">The sequence shown here is derived from an EMBL/GenBank/DDBJ whole genome shotgun (WGS) entry which is preliminary data.</text>
</comment>
<evidence type="ECO:0000256" key="2">
    <source>
        <dbReference type="ARBA" id="ARBA00023015"/>
    </source>
</evidence>
<dbReference type="InterPro" id="IPR001647">
    <property type="entry name" value="HTH_TetR"/>
</dbReference>
<dbReference type="SUPFAM" id="SSF46689">
    <property type="entry name" value="Homeodomain-like"/>
    <property type="match status" value="1"/>
</dbReference>
<organism evidence="8 9">
    <name type="scientific">Pseudonocardia xishanensis</name>
    <dbReference type="NCBI Taxonomy" id="630995"/>
    <lineage>
        <taxon>Bacteria</taxon>
        <taxon>Bacillati</taxon>
        <taxon>Actinomycetota</taxon>
        <taxon>Actinomycetes</taxon>
        <taxon>Pseudonocardiales</taxon>
        <taxon>Pseudonocardiaceae</taxon>
        <taxon>Pseudonocardia</taxon>
    </lineage>
</organism>
<dbReference type="Pfam" id="PF00440">
    <property type="entry name" value="TetR_N"/>
    <property type="match status" value="1"/>
</dbReference>
<name>A0ABP8RIC9_9PSEU</name>
<reference evidence="9" key="1">
    <citation type="journal article" date="2019" name="Int. J. Syst. Evol. Microbiol.">
        <title>The Global Catalogue of Microorganisms (GCM) 10K type strain sequencing project: providing services to taxonomists for standard genome sequencing and annotation.</title>
        <authorList>
            <consortium name="The Broad Institute Genomics Platform"/>
            <consortium name="The Broad Institute Genome Sequencing Center for Infectious Disease"/>
            <person name="Wu L."/>
            <person name="Ma J."/>
        </authorList>
    </citation>
    <scope>NUCLEOTIDE SEQUENCE [LARGE SCALE GENOMIC DNA]</scope>
    <source>
        <strain evidence="9">JCM 17906</strain>
    </source>
</reference>
<accession>A0ABP8RIC9</accession>
<dbReference type="InterPro" id="IPR036271">
    <property type="entry name" value="Tet_transcr_reg_TetR-rel_C_sf"/>
</dbReference>
<keyword evidence="2" id="KW-0805">Transcription regulation</keyword>
<keyword evidence="4" id="KW-0804">Transcription</keyword>
<proteinExistence type="predicted"/>
<keyword evidence="3 5" id="KW-0238">DNA-binding</keyword>
<dbReference type="InterPro" id="IPR050109">
    <property type="entry name" value="HTH-type_TetR-like_transc_reg"/>
</dbReference>
<gene>
    <name evidence="8" type="ORF">GCM10023175_09600</name>
</gene>
<evidence type="ECO:0000256" key="1">
    <source>
        <dbReference type="ARBA" id="ARBA00022491"/>
    </source>
</evidence>
<protein>
    <recommendedName>
        <fullName evidence="7">HTH tetR-type domain-containing protein</fullName>
    </recommendedName>
</protein>
<evidence type="ECO:0000256" key="5">
    <source>
        <dbReference type="PROSITE-ProRule" id="PRU00335"/>
    </source>
</evidence>
<feature type="domain" description="HTH tetR-type" evidence="7">
    <location>
        <begin position="55"/>
        <end position="115"/>
    </location>
</feature>
<dbReference type="PANTHER" id="PTHR30055">
    <property type="entry name" value="HTH-TYPE TRANSCRIPTIONAL REGULATOR RUTR"/>
    <property type="match status" value="1"/>
</dbReference>
<evidence type="ECO:0000259" key="7">
    <source>
        <dbReference type="PROSITE" id="PS50977"/>
    </source>
</evidence>
<evidence type="ECO:0000313" key="9">
    <source>
        <dbReference type="Proteomes" id="UP001501598"/>
    </source>
</evidence>
<evidence type="ECO:0000256" key="4">
    <source>
        <dbReference type="ARBA" id="ARBA00023163"/>
    </source>
</evidence>
<dbReference type="InterPro" id="IPR009057">
    <property type="entry name" value="Homeodomain-like_sf"/>
</dbReference>
<dbReference type="SUPFAM" id="SSF48498">
    <property type="entry name" value="Tetracyclin repressor-like, C-terminal domain"/>
    <property type="match status" value="1"/>
</dbReference>
<dbReference type="Proteomes" id="UP001501598">
    <property type="component" value="Unassembled WGS sequence"/>
</dbReference>
<dbReference type="InterPro" id="IPR039538">
    <property type="entry name" value="BetI_C"/>
</dbReference>
<evidence type="ECO:0000256" key="3">
    <source>
        <dbReference type="ARBA" id="ARBA00023125"/>
    </source>
</evidence>
<dbReference type="PROSITE" id="PS50977">
    <property type="entry name" value="HTH_TETR_2"/>
    <property type="match status" value="1"/>
</dbReference>
<sequence length="255" mass="27816">MRPRRSAGVARPHPEARTDPPAGDPPARRFLARLYHNLPPPLCYTKPVPRRADHDARRAAIVEALWRVIRRSGLHGVSVRSVAAEAGMSPTALRYYFPSQLALLEQAMTDNVDSGRRRVVPLLVAATDRAGVERMLQELLPTDGRRRFDQEVYLAFATWALADPELAKISEATGEGVLRLIARAVEVLAASGELLPELDRTAVANCLDALVQGLTFQGCARPGTTSPEQMRATLSAYLDLVCVPRADARGLGGVR</sequence>
<feature type="region of interest" description="Disordered" evidence="6">
    <location>
        <begin position="1"/>
        <end position="25"/>
    </location>
</feature>
<dbReference type="EMBL" id="BAABGT010000014">
    <property type="protein sequence ID" value="GAA4538941.1"/>
    <property type="molecule type" value="Genomic_DNA"/>
</dbReference>
<evidence type="ECO:0000313" key="8">
    <source>
        <dbReference type="EMBL" id="GAA4538941.1"/>
    </source>
</evidence>
<dbReference type="PANTHER" id="PTHR30055:SF223">
    <property type="entry name" value="HTH-TYPE TRANSCRIPTIONAL REGULATOR UIDR"/>
    <property type="match status" value="1"/>
</dbReference>
<keyword evidence="1" id="KW-0678">Repressor</keyword>
<keyword evidence="9" id="KW-1185">Reference proteome</keyword>
<dbReference type="Gene3D" id="1.10.357.10">
    <property type="entry name" value="Tetracycline Repressor, domain 2"/>
    <property type="match status" value="1"/>
</dbReference>
<dbReference type="Pfam" id="PF13977">
    <property type="entry name" value="TetR_C_6"/>
    <property type="match status" value="1"/>
</dbReference>
<evidence type="ECO:0000256" key="6">
    <source>
        <dbReference type="SAM" id="MobiDB-lite"/>
    </source>
</evidence>
<feature type="DNA-binding region" description="H-T-H motif" evidence="5">
    <location>
        <begin position="78"/>
        <end position="97"/>
    </location>
</feature>